<evidence type="ECO:0000313" key="1">
    <source>
        <dbReference type="EMBL" id="KAK1305686.1"/>
    </source>
</evidence>
<protein>
    <submittedName>
        <fullName evidence="1">Uncharacterized protein</fullName>
    </submittedName>
</protein>
<sequence length="230" mass="25640">MQQGILTNNARTFKNSKIVKKKEIQGRKAVNLYCSSSLLFARDRLFDTYRYFDEAISAITKGISERTIGDFGVSLLGIPSKQPLLVFSHCSSKLLSSFGTCRKECQTPLKSRPKKSPQLYQSLFTFYEGAASVDLANLAFEFGDGLLDLQDYPEGFPKPDPCISYIRFYKNISASTVLMDIYRGRWTCSRTPTSARVKGGDEAAAQHRNDVMRSCGVDHGSIASDGQKEK</sequence>
<proteinExistence type="predicted"/>
<dbReference type="AlphaFoldDB" id="A0AAV9DXW5"/>
<accession>A0AAV9DXW5</accession>
<evidence type="ECO:0000313" key="2">
    <source>
        <dbReference type="Proteomes" id="UP001180020"/>
    </source>
</evidence>
<dbReference type="Proteomes" id="UP001180020">
    <property type="component" value="Unassembled WGS sequence"/>
</dbReference>
<comment type="caution">
    <text evidence="1">The sequence shown here is derived from an EMBL/GenBank/DDBJ whole genome shotgun (WGS) entry which is preliminary data.</text>
</comment>
<reference evidence="1" key="1">
    <citation type="journal article" date="2023" name="Nat. Commun.">
        <title>Diploid and tetraploid genomes of Acorus and the evolution of monocots.</title>
        <authorList>
            <person name="Ma L."/>
            <person name="Liu K.W."/>
            <person name="Li Z."/>
            <person name="Hsiao Y.Y."/>
            <person name="Qi Y."/>
            <person name="Fu T."/>
            <person name="Tang G.D."/>
            <person name="Zhang D."/>
            <person name="Sun W.H."/>
            <person name="Liu D.K."/>
            <person name="Li Y."/>
            <person name="Chen G.Z."/>
            <person name="Liu X.D."/>
            <person name="Liao X.Y."/>
            <person name="Jiang Y.T."/>
            <person name="Yu X."/>
            <person name="Hao Y."/>
            <person name="Huang J."/>
            <person name="Zhao X.W."/>
            <person name="Ke S."/>
            <person name="Chen Y.Y."/>
            <person name="Wu W.L."/>
            <person name="Hsu J.L."/>
            <person name="Lin Y.F."/>
            <person name="Huang M.D."/>
            <person name="Li C.Y."/>
            <person name="Huang L."/>
            <person name="Wang Z.W."/>
            <person name="Zhao X."/>
            <person name="Zhong W.Y."/>
            <person name="Peng D.H."/>
            <person name="Ahmad S."/>
            <person name="Lan S."/>
            <person name="Zhang J.S."/>
            <person name="Tsai W.C."/>
            <person name="Van de Peer Y."/>
            <person name="Liu Z.J."/>
        </authorList>
    </citation>
    <scope>NUCLEOTIDE SEQUENCE</scope>
    <source>
        <strain evidence="1">CP</strain>
    </source>
</reference>
<reference evidence="1" key="2">
    <citation type="submission" date="2023-06" db="EMBL/GenBank/DDBJ databases">
        <authorList>
            <person name="Ma L."/>
            <person name="Liu K.-W."/>
            <person name="Li Z."/>
            <person name="Hsiao Y.-Y."/>
            <person name="Qi Y."/>
            <person name="Fu T."/>
            <person name="Tang G."/>
            <person name="Zhang D."/>
            <person name="Sun W.-H."/>
            <person name="Liu D.-K."/>
            <person name="Li Y."/>
            <person name="Chen G.-Z."/>
            <person name="Liu X.-D."/>
            <person name="Liao X.-Y."/>
            <person name="Jiang Y.-T."/>
            <person name="Yu X."/>
            <person name="Hao Y."/>
            <person name="Huang J."/>
            <person name="Zhao X.-W."/>
            <person name="Ke S."/>
            <person name="Chen Y.-Y."/>
            <person name="Wu W.-L."/>
            <person name="Hsu J.-L."/>
            <person name="Lin Y.-F."/>
            <person name="Huang M.-D."/>
            <person name="Li C.-Y."/>
            <person name="Huang L."/>
            <person name="Wang Z.-W."/>
            <person name="Zhao X."/>
            <person name="Zhong W.-Y."/>
            <person name="Peng D.-H."/>
            <person name="Ahmad S."/>
            <person name="Lan S."/>
            <person name="Zhang J.-S."/>
            <person name="Tsai W.-C."/>
            <person name="Van De Peer Y."/>
            <person name="Liu Z.-J."/>
        </authorList>
    </citation>
    <scope>NUCLEOTIDE SEQUENCE</scope>
    <source>
        <strain evidence="1">CP</strain>
        <tissue evidence="1">Leaves</tissue>
    </source>
</reference>
<dbReference type="EMBL" id="JAUJYO010000010">
    <property type="protein sequence ID" value="KAK1305686.1"/>
    <property type="molecule type" value="Genomic_DNA"/>
</dbReference>
<keyword evidence="2" id="KW-1185">Reference proteome</keyword>
<name>A0AAV9DXW5_ACOCL</name>
<organism evidence="1 2">
    <name type="scientific">Acorus calamus</name>
    <name type="common">Sweet flag</name>
    <dbReference type="NCBI Taxonomy" id="4465"/>
    <lineage>
        <taxon>Eukaryota</taxon>
        <taxon>Viridiplantae</taxon>
        <taxon>Streptophyta</taxon>
        <taxon>Embryophyta</taxon>
        <taxon>Tracheophyta</taxon>
        <taxon>Spermatophyta</taxon>
        <taxon>Magnoliopsida</taxon>
        <taxon>Liliopsida</taxon>
        <taxon>Acoraceae</taxon>
        <taxon>Acorus</taxon>
    </lineage>
</organism>
<gene>
    <name evidence="1" type="ORF">QJS10_CPA10g01458</name>
</gene>